<evidence type="ECO:0000256" key="3">
    <source>
        <dbReference type="ARBA" id="ARBA00023004"/>
    </source>
</evidence>
<dbReference type="SUPFAM" id="SSF56300">
    <property type="entry name" value="Metallo-dependent phosphatases"/>
    <property type="match status" value="1"/>
</dbReference>
<accession>A0ABQ6GG80</accession>
<dbReference type="InterPro" id="IPR029052">
    <property type="entry name" value="Metallo-depent_PP-like"/>
</dbReference>
<feature type="domain" description="Calcineurin-like phosphoesterase" evidence="5">
    <location>
        <begin position="4"/>
        <end position="200"/>
    </location>
</feature>
<keyword evidence="2" id="KW-0378">Hydrolase</keyword>
<evidence type="ECO:0000313" key="7">
    <source>
        <dbReference type="Proteomes" id="UP001157114"/>
    </source>
</evidence>
<keyword evidence="3" id="KW-0408">Iron</keyword>
<gene>
    <name evidence="6" type="primary">cpdA</name>
    <name evidence="6" type="ORF">MU1_42450</name>
</gene>
<organism evidence="6 7">
    <name type="scientific">Paenibacillus glycanilyticus</name>
    <dbReference type="NCBI Taxonomy" id="126569"/>
    <lineage>
        <taxon>Bacteria</taxon>
        <taxon>Bacillati</taxon>
        <taxon>Bacillota</taxon>
        <taxon>Bacilli</taxon>
        <taxon>Bacillales</taxon>
        <taxon>Paenibacillaceae</taxon>
        <taxon>Paenibacillus</taxon>
    </lineage>
</organism>
<evidence type="ECO:0000313" key="6">
    <source>
        <dbReference type="EMBL" id="GLX69899.1"/>
    </source>
</evidence>
<proteinExistence type="inferred from homology"/>
<dbReference type="RefSeq" id="WP_284240667.1">
    <property type="nucleotide sequence ID" value="NZ_BSSQ01000016.1"/>
</dbReference>
<reference evidence="6 7" key="1">
    <citation type="submission" date="2023-03" db="EMBL/GenBank/DDBJ databases">
        <title>Draft genome sequence of the bacteria which degrade cell wall of Tricholomamatutake.</title>
        <authorList>
            <person name="Konishi Y."/>
            <person name="Fukuta Y."/>
            <person name="Shirasaka N."/>
        </authorList>
    </citation>
    <scope>NUCLEOTIDE SEQUENCE [LARGE SCALE GENOMIC DNA]</scope>
    <source>
        <strain evidence="7">mu1</strain>
    </source>
</reference>
<dbReference type="InterPro" id="IPR050884">
    <property type="entry name" value="CNP_phosphodiesterase-III"/>
</dbReference>
<keyword evidence="1" id="KW-0479">Metal-binding</keyword>
<evidence type="ECO:0000256" key="1">
    <source>
        <dbReference type="ARBA" id="ARBA00022723"/>
    </source>
</evidence>
<sequence>MEKLKFVHLTDTHMNAPGADNPFAKLNLADKVKRVFAHIEAASVKPAFVVITGDLTHEGNVQDYEYIRTIIDEGSSLLGVPVHVVLGNHDHRAPFREGFLKEEASEQPYYYSHTIQGVRLIGLNSQVKGQHHGEIDAEQLAWLEDTLSTPAENGTIVALHHPVLSINGMPGDHVLANREQLGNVLEGTDVIGVVAGHVHTNNVGTYKGICHVAATGTAFGGEAAEDNHFKIVDFCGYNVVSVYEEGITVQTVVMPGLQEEFFRFPVEALMAHN</sequence>
<evidence type="ECO:0000256" key="4">
    <source>
        <dbReference type="ARBA" id="ARBA00025742"/>
    </source>
</evidence>
<comment type="similarity">
    <text evidence="4">Belongs to the cyclic nucleotide phosphodiesterase class-III family.</text>
</comment>
<evidence type="ECO:0000256" key="2">
    <source>
        <dbReference type="ARBA" id="ARBA00022801"/>
    </source>
</evidence>
<protein>
    <submittedName>
        <fullName evidence="6">3',5'-cyclic adenosine monophosphate phosphodiesterase CpdA</fullName>
    </submittedName>
</protein>
<evidence type="ECO:0000259" key="5">
    <source>
        <dbReference type="Pfam" id="PF00149"/>
    </source>
</evidence>
<dbReference type="Gene3D" id="3.60.21.10">
    <property type="match status" value="1"/>
</dbReference>
<dbReference type="EMBL" id="BSSQ01000016">
    <property type="protein sequence ID" value="GLX69899.1"/>
    <property type="molecule type" value="Genomic_DNA"/>
</dbReference>
<dbReference type="Pfam" id="PF00149">
    <property type="entry name" value="Metallophos"/>
    <property type="match status" value="1"/>
</dbReference>
<dbReference type="InterPro" id="IPR004843">
    <property type="entry name" value="Calcineurin-like_PHP"/>
</dbReference>
<comment type="caution">
    <text evidence="6">The sequence shown here is derived from an EMBL/GenBank/DDBJ whole genome shotgun (WGS) entry which is preliminary data.</text>
</comment>
<keyword evidence="7" id="KW-1185">Reference proteome</keyword>
<name>A0ABQ6GG80_9BACL</name>
<dbReference type="PANTHER" id="PTHR42988">
    <property type="entry name" value="PHOSPHOHYDROLASE"/>
    <property type="match status" value="1"/>
</dbReference>
<dbReference type="Proteomes" id="UP001157114">
    <property type="component" value="Unassembled WGS sequence"/>
</dbReference>
<dbReference type="PANTHER" id="PTHR42988:SF2">
    <property type="entry name" value="CYCLIC NUCLEOTIDE PHOSPHODIESTERASE CBUA0032-RELATED"/>
    <property type="match status" value="1"/>
</dbReference>